<evidence type="ECO:0000256" key="4">
    <source>
        <dbReference type="ARBA" id="ARBA00022679"/>
    </source>
</evidence>
<dbReference type="GO" id="GO:0003887">
    <property type="term" value="F:DNA-directed DNA polymerase activity"/>
    <property type="evidence" value="ECO:0007669"/>
    <property type="project" value="UniProtKB-UniRule"/>
</dbReference>
<dbReference type="AlphaFoldDB" id="A0A2M7TNP8"/>
<evidence type="ECO:0000313" key="13">
    <source>
        <dbReference type="EMBL" id="PIZ49548.1"/>
    </source>
</evidence>
<dbReference type="Gene3D" id="3.70.10.10">
    <property type="match status" value="1"/>
</dbReference>
<dbReference type="InterPro" id="IPR022634">
    <property type="entry name" value="DNA_polIII_beta_N"/>
</dbReference>
<keyword evidence="8" id="KW-0238">DNA-binding</keyword>
<comment type="similarity">
    <text evidence="2 9">Belongs to the beta sliding clamp family.</text>
</comment>
<keyword evidence="3 9" id="KW-0963">Cytoplasm</keyword>
<dbReference type="InterPro" id="IPR022635">
    <property type="entry name" value="DNA_polIII_beta_C"/>
</dbReference>
<dbReference type="Pfam" id="PF00712">
    <property type="entry name" value="DNA_pol3_beta"/>
    <property type="match status" value="1"/>
</dbReference>
<feature type="domain" description="DNA polymerase III beta sliding clamp C-terminal" evidence="12">
    <location>
        <begin position="253"/>
        <end position="372"/>
    </location>
</feature>
<comment type="caution">
    <text evidence="13">The sequence shown here is derived from an EMBL/GenBank/DDBJ whole genome shotgun (WGS) entry which is preliminary data.</text>
</comment>
<evidence type="ECO:0000256" key="5">
    <source>
        <dbReference type="ARBA" id="ARBA00022695"/>
    </source>
</evidence>
<dbReference type="NCBIfam" id="TIGR00663">
    <property type="entry name" value="dnan"/>
    <property type="match status" value="1"/>
</dbReference>
<keyword evidence="5 9" id="KW-0548">Nucleotidyltransferase</keyword>
<keyword evidence="7 9" id="KW-0239">DNA-directed DNA polymerase</keyword>
<dbReference type="SUPFAM" id="SSF55979">
    <property type="entry name" value="DNA clamp"/>
    <property type="match status" value="3"/>
</dbReference>
<dbReference type="InterPro" id="IPR001001">
    <property type="entry name" value="DNA_polIII_beta"/>
</dbReference>
<evidence type="ECO:0000313" key="14">
    <source>
        <dbReference type="Proteomes" id="UP000229753"/>
    </source>
</evidence>
<comment type="function">
    <text evidence="9">Confers DNA tethering and processivity to DNA polymerases and other proteins. Acts as a clamp, forming a ring around DNA (a reaction catalyzed by the clamp-loading complex) which diffuses in an ATP-independent manner freely and bidirectionally along dsDNA. Initially characterized for its ability to contact the catalytic subunit of DNA polymerase III (Pol III), a complex, multichain enzyme responsible for most of the replicative synthesis in bacteria; Pol III exhibits 3'-5' exonuclease proofreading activity. The beta chain is required for initiation of replication as well as for processivity of DNA replication.</text>
</comment>
<evidence type="ECO:0000256" key="2">
    <source>
        <dbReference type="ARBA" id="ARBA00010752"/>
    </source>
</evidence>
<feature type="domain" description="DNA polymerase III beta sliding clamp N-terminal" evidence="10">
    <location>
        <begin position="1"/>
        <end position="118"/>
    </location>
</feature>
<dbReference type="SMART" id="SM00480">
    <property type="entry name" value="POL3Bc"/>
    <property type="match status" value="1"/>
</dbReference>
<name>A0A2M7TNP8_9BACT</name>
<proteinExistence type="inferred from homology"/>
<keyword evidence="4 9" id="KW-0808">Transferase</keyword>
<evidence type="ECO:0000256" key="7">
    <source>
        <dbReference type="ARBA" id="ARBA00022932"/>
    </source>
</evidence>
<protein>
    <recommendedName>
        <fullName evidence="9">Beta sliding clamp</fullName>
    </recommendedName>
</protein>
<feature type="domain" description="DNA polymerase III beta sliding clamp central" evidence="11">
    <location>
        <begin position="131"/>
        <end position="250"/>
    </location>
</feature>
<organism evidence="13 14">
    <name type="scientific">Candidatus Woesebacteria bacterium CG_4_10_14_0_2_um_filter_39_14</name>
    <dbReference type="NCBI Taxonomy" id="1975054"/>
    <lineage>
        <taxon>Bacteria</taxon>
        <taxon>Candidatus Woeseibacteriota</taxon>
    </lineage>
</organism>
<dbReference type="PANTHER" id="PTHR30478">
    <property type="entry name" value="DNA POLYMERASE III SUBUNIT BETA"/>
    <property type="match status" value="1"/>
</dbReference>
<dbReference type="Pfam" id="PF02767">
    <property type="entry name" value="DNA_pol3_beta_2"/>
    <property type="match status" value="1"/>
</dbReference>
<comment type="subcellular location">
    <subcellularLocation>
        <location evidence="1 9">Cytoplasm</location>
    </subcellularLocation>
</comment>
<comment type="subunit">
    <text evidence="9">Forms a ring-shaped head-to-tail homodimer around DNA.</text>
</comment>
<dbReference type="GO" id="GO:0006271">
    <property type="term" value="P:DNA strand elongation involved in DNA replication"/>
    <property type="evidence" value="ECO:0007669"/>
    <property type="project" value="TreeGrafter"/>
</dbReference>
<gene>
    <name evidence="13" type="primary">dnaN</name>
    <name evidence="13" type="ORF">COY29_01590</name>
</gene>
<evidence type="ECO:0000256" key="9">
    <source>
        <dbReference type="PIRNR" id="PIRNR000804"/>
    </source>
</evidence>
<dbReference type="PIRSF" id="PIRSF000804">
    <property type="entry name" value="DNA_pol_III_b"/>
    <property type="match status" value="1"/>
</dbReference>
<accession>A0A2M7TNP8</accession>
<dbReference type="InterPro" id="IPR022637">
    <property type="entry name" value="DNA_polIII_beta_cen"/>
</dbReference>
<evidence type="ECO:0000256" key="3">
    <source>
        <dbReference type="ARBA" id="ARBA00022490"/>
    </source>
</evidence>
<dbReference type="GO" id="GO:0003677">
    <property type="term" value="F:DNA binding"/>
    <property type="evidence" value="ECO:0007669"/>
    <property type="project" value="UniProtKB-UniRule"/>
</dbReference>
<evidence type="ECO:0000259" key="12">
    <source>
        <dbReference type="Pfam" id="PF02768"/>
    </source>
</evidence>
<dbReference type="Pfam" id="PF02768">
    <property type="entry name" value="DNA_pol3_beta_3"/>
    <property type="match status" value="1"/>
</dbReference>
<dbReference type="Gene3D" id="3.10.150.10">
    <property type="entry name" value="DNA Polymerase III, subunit A, domain 2"/>
    <property type="match status" value="1"/>
</dbReference>
<dbReference type="GO" id="GO:0009360">
    <property type="term" value="C:DNA polymerase III complex"/>
    <property type="evidence" value="ECO:0007669"/>
    <property type="project" value="InterPro"/>
</dbReference>
<dbReference type="GO" id="GO:0005737">
    <property type="term" value="C:cytoplasm"/>
    <property type="evidence" value="ECO:0007669"/>
    <property type="project" value="UniProtKB-SubCell"/>
</dbReference>
<reference evidence="14" key="1">
    <citation type="submission" date="2017-09" db="EMBL/GenBank/DDBJ databases">
        <title>Depth-based differentiation of microbial function through sediment-hosted aquifers and enrichment of novel symbionts in the deep terrestrial subsurface.</title>
        <authorList>
            <person name="Probst A.J."/>
            <person name="Ladd B."/>
            <person name="Jarett J.K."/>
            <person name="Geller-Mcgrath D.E."/>
            <person name="Sieber C.M.K."/>
            <person name="Emerson J.B."/>
            <person name="Anantharaman K."/>
            <person name="Thomas B.C."/>
            <person name="Malmstrom R."/>
            <person name="Stieglmeier M."/>
            <person name="Klingl A."/>
            <person name="Woyke T."/>
            <person name="Ryan C.M."/>
            <person name="Banfield J.F."/>
        </authorList>
    </citation>
    <scope>NUCLEOTIDE SEQUENCE [LARGE SCALE GENOMIC DNA]</scope>
</reference>
<evidence type="ECO:0000256" key="6">
    <source>
        <dbReference type="ARBA" id="ARBA00022705"/>
    </source>
</evidence>
<dbReference type="CDD" id="cd00140">
    <property type="entry name" value="beta_clamp"/>
    <property type="match status" value="1"/>
</dbReference>
<sequence length="375" mass="41470">MKVSVLQENLTKGLNTISRFITTKTQLPILNNVLIKTNQGRLKLTATNLETGINLWLGAKIEKEGETCLPAKLLTEYISSLPPQKINLEIINNSLKVDCEGYQASFLTSPTAEFPLIPSLEKKAEILLGIKDLSLVINQVAFAATQDEGRPVLTGVLLKIKKESLFLVATDGYRLSVKEIKQLKGIEKLAKFQEELLIPARALMEVSKILTEAGESPELGLTITPKNNQVIFSTPDVEIISRLIEGKFPDFEKIIPNKGKTQLTIETENLLQAVRTASIFAREAANIIKFEIKNNKLEISSNSPQLGENKITLEVKTEGSGGEIAFNARYLMDFLNAIKSDLINLQMSDALSPGVFSPADDKSFLHIIMPIRIQE</sequence>
<evidence type="ECO:0000259" key="10">
    <source>
        <dbReference type="Pfam" id="PF00712"/>
    </source>
</evidence>
<dbReference type="PANTHER" id="PTHR30478:SF0">
    <property type="entry name" value="BETA SLIDING CLAMP"/>
    <property type="match status" value="1"/>
</dbReference>
<keyword evidence="6 9" id="KW-0235">DNA replication</keyword>
<dbReference type="InterPro" id="IPR046938">
    <property type="entry name" value="DNA_clamp_sf"/>
</dbReference>
<evidence type="ECO:0000259" key="11">
    <source>
        <dbReference type="Pfam" id="PF02767"/>
    </source>
</evidence>
<dbReference type="EMBL" id="PFNO01000047">
    <property type="protein sequence ID" value="PIZ49548.1"/>
    <property type="molecule type" value="Genomic_DNA"/>
</dbReference>
<evidence type="ECO:0000256" key="1">
    <source>
        <dbReference type="ARBA" id="ARBA00004496"/>
    </source>
</evidence>
<dbReference type="Proteomes" id="UP000229753">
    <property type="component" value="Unassembled WGS sequence"/>
</dbReference>
<dbReference type="GO" id="GO:0008408">
    <property type="term" value="F:3'-5' exonuclease activity"/>
    <property type="evidence" value="ECO:0007669"/>
    <property type="project" value="InterPro"/>
</dbReference>
<evidence type="ECO:0000256" key="8">
    <source>
        <dbReference type="ARBA" id="ARBA00023125"/>
    </source>
</evidence>